<protein>
    <recommendedName>
        <fullName evidence="4">Squalene cyclase C-terminal domain-containing protein</fullName>
    </recommendedName>
</protein>
<feature type="region of interest" description="Disordered" evidence="1">
    <location>
        <begin position="1"/>
        <end position="86"/>
    </location>
</feature>
<dbReference type="AlphaFoldDB" id="A0A5B9PHM8"/>
<evidence type="ECO:0000256" key="1">
    <source>
        <dbReference type="SAM" id="MobiDB-lite"/>
    </source>
</evidence>
<dbReference type="OrthoDB" id="238862at2"/>
<gene>
    <name evidence="2" type="ORF">MFFC18_50320</name>
</gene>
<accession>A0A5B9PHM8</accession>
<dbReference type="InterPro" id="IPR008930">
    <property type="entry name" value="Terpenoid_cyclase/PrenylTrfase"/>
</dbReference>
<feature type="compositionally biased region" description="Low complexity" evidence="1">
    <location>
        <begin position="1"/>
        <end position="19"/>
    </location>
</feature>
<name>A0A5B9PHM8_9BACT</name>
<sequence>MNPPSDSSSPGADSDPGFDFVAPPSGKKPQPTAKSGLPTPKPTLGTVSPKQAAPQPKKRPARTPARAATDAAQEARKSATLAIGPIDTDREISRTVGEKLHQNRSQLSSVVTSTILHTVVFLVLALWGLPREHEAPEIGLNAILDMSEVEESVEPSPIKFDMPDVAESPIEDAAEDTSTNIEEMASSEVPTIVDSIPKVETVADAIDPAQVAPLKTLPTGGGLQGRDAESRAKLAAQNGGSAGSEAAVELGLKWIVNHQLTDGSWRFRHHRSECDGRCGNEGSIDSPTAATGLALMSLLGAGYTHQAGPYQSQVKMGLDYLNREIRYLPYGGSLGGSGPQPMYAHAIATIALAEAWAMTGDVEYRKAVTEAYRYTVVSQHRRGGWRYTPQSPGDMSVTGWQVMAIKACQSAGVKADKETMLKAKEFVDSLAFADGVQYGYRMIGDGDLEPSNPKRKPSCTAIGNLMQMYFGRELEHPHLRGACQLLADAGSSDTDIYYNYYATLVLHQARAPQWKRWNQTVRDHLEKTQRKHGHEAGSWFFPDLHGNVGGRLYTTAMAVMTLEVYYRFMPLYQTDRGIEVQAKKAN</sequence>
<reference evidence="2 3" key="1">
    <citation type="submission" date="2019-08" db="EMBL/GenBank/DDBJ databases">
        <title>Deep-cultivation of Planctomycetes and their phenomic and genomic characterization uncovers novel biology.</title>
        <authorList>
            <person name="Wiegand S."/>
            <person name="Jogler M."/>
            <person name="Boedeker C."/>
            <person name="Pinto D."/>
            <person name="Vollmers J."/>
            <person name="Rivas-Marin E."/>
            <person name="Kohn T."/>
            <person name="Peeters S.H."/>
            <person name="Heuer A."/>
            <person name="Rast P."/>
            <person name="Oberbeckmann S."/>
            <person name="Bunk B."/>
            <person name="Jeske O."/>
            <person name="Meyerdierks A."/>
            <person name="Storesund J.E."/>
            <person name="Kallscheuer N."/>
            <person name="Luecker S."/>
            <person name="Lage O.M."/>
            <person name="Pohl T."/>
            <person name="Merkel B.J."/>
            <person name="Hornburger P."/>
            <person name="Mueller R.-W."/>
            <person name="Bruemmer F."/>
            <person name="Labrenz M."/>
            <person name="Spormann A.M."/>
            <person name="Op den Camp H."/>
            <person name="Overmann J."/>
            <person name="Amann R."/>
            <person name="Jetten M.S.M."/>
            <person name="Mascher T."/>
            <person name="Medema M.H."/>
            <person name="Devos D.P."/>
            <person name="Kaster A.-K."/>
            <person name="Ovreas L."/>
            <person name="Rohde M."/>
            <person name="Galperin M.Y."/>
            <person name="Jogler C."/>
        </authorList>
    </citation>
    <scope>NUCLEOTIDE SEQUENCE [LARGE SCALE GENOMIC DNA]</scope>
    <source>
        <strain evidence="2 3">FC18</strain>
    </source>
</reference>
<dbReference type="CDD" id="cd00688">
    <property type="entry name" value="ISOPREN_C2_like"/>
    <property type="match status" value="1"/>
</dbReference>
<proteinExistence type="predicted"/>
<dbReference type="RefSeq" id="WP_075084210.1">
    <property type="nucleotide sequence ID" value="NZ_CP042912.1"/>
</dbReference>
<evidence type="ECO:0000313" key="2">
    <source>
        <dbReference type="EMBL" id="QEG25109.1"/>
    </source>
</evidence>
<evidence type="ECO:0000313" key="3">
    <source>
        <dbReference type="Proteomes" id="UP000322214"/>
    </source>
</evidence>
<dbReference type="KEGG" id="mff:MFFC18_50320"/>
<dbReference type="Proteomes" id="UP000322214">
    <property type="component" value="Chromosome"/>
</dbReference>
<dbReference type="SUPFAM" id="SSF48239">
    <property type="entry name" value="Terpenoid cyclases/Protein prenyltransferases"/>
    <property type="match status" value="1"/>
</dbReference>
<dbReference type="EMBL" id="CP042912">
    <property type="protein sequence ID" value="QEG25109.1"/>
    <property type="molecule type" value="Genomic_DNA"/>
</dbReference>
<organism evidence="2 3">
    <name type="scientific">Mariniblastus fucicola</name>
    <dbReference type="NCBI Taxonomy" id="980251"/>
    <lineage>
        <taxon>Bacteria</taxon>
        <taxon>Pseudomonadati</taxon>
        <taxon>Planctomycetota</taxon>
        <taxon>Planctomycetia</taxon>
        <taxon>Pirellulales</taxon>
        <taxon>Pirellulaceae</taxon>
        <taxon>Mariniblastus</taxon>
    </lineage>
</organism>
<feature type="compositionally biased region" description="Low complexity" evidence="1">
    <location>
        <begin position="62"/>
        <end position="72"/>
    </location>
</feature>
<evidence type="ECO:0008006" key="4">
    <source>
        <dbReference type="Google" id="ProtNLM"/>
    </source>
</evidence>
<keyword evidence="3" id="KW-1185">Reference proteome</keyword>
<dbReference type="STRING" id="980251.GCA_001642875_01410"/>
<dbReference type="Gene3D" id="1.50.10.20">
    <property type="match status" value="2"/>
</dbReference>